<comment type="cofactor">
    <cofactor evidence="1">
        <name>heme b</name>
        <dbReference type="ChEBI" id="CHEBI:60344"/>
    </cofactor>
</comment>
<keyword evidence="7" id="KW-0479">Metal-binding</keyword>
<keyword evidence="5" id="KW-1003">Cell membrane</keyword>
<dbReference type="PANTHER" id="PTHR30535">
    <property type="entry name" value="VITAMIN B12-BINDING PROTEIN"/>
    <property type="match status" value="1"/>
</dbReference>
<evidence type="ECO:0000256" key="8">
    <source>
        <dbReference type="ARBA" id="ARBA00022729"/>
    </source>
</evidence>
<organism evidence="17 18">
    <name type="scientific">Clostridium tarantellae</name>
    <dbReference type="NCBI Taxonomy" id="39493"/>
    <lineage>
        <taxon>Bacteria</taxon>
        <taxon>Bacillati</taxon>
        <taxon>Bacillota</taxon>
        <taxon>Clostridia</taxon>
        <taxon>Eubacteriales</taxon>
        <taxon>Clostridiaceae</taxon>
        <taxon>Clostridium</taxon>
    </lineage>
</organism>
<evidence type="ECO:0000256" key="15">
    <source>
        <dbReference type="SAM" id="SignalP"/>
    </source>
</evidence>
<dbReference type="InterPro" id="IPR050902">
    <property type="entry name" value="ABC_Transporter_SBP"/>
</dbReference>
<feature type="signal peptide" evidence="15">
    <location>
        <begin position="1"/>
        <end position="23"/>
    </location>
</feature>
<keyword evidence="12" id="KW-0449">Lipoprotein</keyword>
<dbReference type="GO" id="GO:0015886">
    <property type="term" value="P:heme transport"/>
    <property type="evidence" value="ECO:0007669"/>
    <property type="project" value="InterPro"/>
</dbReference>
<evidence type="ECO:0000256" key="3">
    <source>
        <dbReference type="ARBA" id="ARBA00015862"/>
    </source>
</evidence>
<dbReference type="GO" id="GO:0020037">
    <property type="term" value="F:heme binding"/>
    <property type="evidence" value="ECO:0007669"/>
    <property type="project" value="InterPro"/>
</dbReference>
<dbReference type="OrthoDB" id="66025at2"/>
<evidence type="ECO:0000259" key="16">
    <source>
        <dbReference type="PROSITE" id="PS50983"/>
    </source>
</evidence>
<evidence type="ECO:0000256" key="9">
    <source>
        <dbReference type="ARBA" id="ARBA00023004"/>
    </source>
</evidence>
<dbReference type="Proteomes" id="UP000430345">
    <property type="component" value="Unassembled WGS sequence"/>
</dbReference>
<evidence type="ECO:0000256" key="12">
    <source>
        <dbReference type="ARBA" id="ARBA00023288"/>
    </source>
</evidence>
<keyword evidence="18" id="KW-1185">Reference proteome</keyword>
<feature type="chain" id="PRO_5026211184" description="High-affinity heme uptake system protein IsdE" evidence="15">
    <location>
        <begin position="24"/>
        <end position="295"/>
    </location>
</feature>
<reference evidence="17 18" key="1">
    <citation type="submission" date="2019-10" db="EMBL/GenBank/DDBJ databases">
        <title>The Genome Sequence of Clostridium tarantellae Isolated from Fish Brain.</title>
        <authorList>
            <person name="Bano L."/>
            <person name="Kiel M."/>
            <person name="Sales G."/>
            <person name="Doxey A.C."/>
            <person name="Mansfield M.J."/>
            <person name="Schiavone M."/>
            <person name="Rossetto O."/>
            <person name="Pirazzini M."/>
            <person name="Dobrindt U."/>
            <person name="Montecucco C."/>
        </authorList>
    </citation>
    <scope>NUCLEOTIDE SEQUENCE [LARGE SCALE GENOMIC DNA]</scope>
    <source>
        <strain evidence="17 18">DSM 3997</strain>
    </source>
</reference>
<keyword evidence="6" id="KW-0349">Heme</keyword>
<dbReference type="Gene3D" id="3.40.50.1980">
    <property type="entry name" value="Nitrogenase molybdenum iron protein domain"/>
    <property type="match status" value="2"/>
</dbReference>
<dbReference type="SUPFAM" id="SSF53807">
    <property type="entry name" value="Helical backbone' metal receptor"/>
    <property type="match status" value="1"/>
</dbReference>
<dbReference type="InterPro" id="IPR019957">
    <property type="entry name" value="ABC_transptr_haem-bd_IsdE"/>
</dbReference>
<keyword evidence="9" id="KW-0408">Iron</keyword>
<accession>A0A6I1MP75</accession>
<evidence type="ECO:0000256" key="1">
    <source>
        <dbReference type="ARBA" id="ARBA00001970"/>
    </source>
</evidence>
<dbReference type="Pfam" id="PF01497">
    <property type="entry name" value="Peripla_BP_2"/>
    <property type="match status" value="1"/>
</dbReference>
<dbReference type="EMBL" id="WHJC01000183">
    <property type="protein sequence ID" value="MPQ44278.1"/>
    <property type="molecule type" value="Genomic_DNA"/>
</dbReference>
<dbReference type="AlphaFoldDB" id="A0A6I1MP75"/>
<evidence type="ECO:0000313" key="17">
    <source>
        <dbReference type="EMBL" id="MPQ44278.1"/>
    </source>
</evidence>
<evidence type="ECO:0000256" key="13">
    <source>
        <dbReference type="ARBA" id="ARBA00031148"/>
    </source>
</evidence>
<evidence type="ECO:0000313" key="18">
    <source>
        <dbReference type="Proteomes" id="UP000430345"/>
    </source>
</evidence>
<dbReference type="GO" id="GO:0071281">
    <property type="term" value="P:cellular response to iron ion"/>
    <property type="evidence" value="ECO:0007669"/>
    <property type="project" value="TreeGrafter"/>
</dbReference>
<dbReference type="PANTHER" id="PTHR30535:SF36">
    <property type="entry name" value="HIGH-AFFINITY HEME UPTAKE SYSTEM PROTEIN ISDE"/>
    <property type="match status" value="1"/>
</dbReference>
<gene>
    <name evidence="17" type="primary">isdE</name>
    <name evidence="17" type="ORF">GBZ86_10955</name>
</gene>
<dbReference type="PROSITE" id="PS51257">
    <property type="entry name" value="PROKAR_LIPOPROTEIN"/>
    <property type="match status" value="1"/>
</dbReference>
<keyword evidence="10" id="KW-0472">Membrane</keyword>
<evidence type="ECO:0000256" key="6">
    <source>
        <dbReference type="ARBA" id="ARBA00022617"/>
    </source>
</evidence>
<keyword evidence="11" id="KW-0564">Palmitate</keyword>
<dbReference type="NCBIfam" id="TIGR03659">
    <property type="entry name" value="IsdE"/>
    <property type="match status" value="1"/>
</dbReference>
<name>A0A6I1MP75_9CLOT</name>
<evidence type="ECO:0000256" key="4">
    <source>
        <dbReference type="ARBA" id="ARBA00022448"/>
    </source>
</evidence>
<comment type="similarity">
    <text evidence="2">Belongs to the bacterial solute-binding protein 8 family.</text>
</comment>
<evidence type="ECO:0000256" key="2">
    <source>
        <dbReference type="ARBA" id="ARBA00008814"/>
    </source>
</evidence>
<evidence type="ECO:0000256" key="7">
    <source>
        <dbReference type="ARBA" id="ARBA00022723"/>
    </source>
</evidence>
<keyword evidence="4" id="KW-0813">Transport</keyword>
<dbReference type="GO" id="GO:0046872">
    <property type="term" value="F:metal ion binding"/>
    <property type="evidence" value="ECO:0007669"/>
    <property type="project" value="UniProtKB-KW"/>
</dbReference>
<dbReference type="PROSITE" id="PS50983">
    <property type="entry name" value="FE_B12_PBP"/>
    <property type="match status" value="1"/>
</dbReference>
<dbReference type="RefSeq" id="WP_152890611.1">
    <property type="nucleotide sequence ID" value="NZ_WHJC01000183.1"/>
</dbReference>
<dbReference type="InterPro" id="IPR002491">
    <property type="entry name" value="ABC_transptr_periplasmic_BD"/>
</dbReference>
<proteinExistence type="inferred from homology"/>
<dbReference type="GO" id="GO:0016020">
    <property type="term" value="C:membrane"/>
    <property type="evidence" value="ECO:0007669"/>
    <property type="project" value="InterPro"/>
</dbReference>
<sequence>MNFKKIISYAMSFLLVISLGACSSTENLNNNENKTANREPVIISTSVAVTEILDSLDIKLKGVPTTIYNLPEGTKDAVKVGSPMNPDLEIIKSLNPTVVVSVDTLGDDFKNIFIENNIPSEFVTLTSLNGLKETIDKLGNKFNKKDEADKILSTIVSKENEIIKAHKGEEKPKVLIVFSAPGSLMIGTDKCYLGSLIDAIGAENLIKNNKSPFVPINMEEIVKLNPDKVLVMTHGDPETSKVMAKNELTTNPMWQRVIAVKNNKVEYLDSEYFGMSANLKVNNALDMLDKTLYNN</sequence>
<evidence type="ECO:0000256" key="14">
    <source>
        <dbReference type="ARBA" id="ARBA00031463"/>
    </source>
</evidence>
<evidence type="ECO:0000256" key="11">
    <source>
        <dbReference type="ARBA" id="ARBA00023139"/>
    </source>
</evidence>
<keyword evidence="8 15" id="KW-0732">Signal</keyword>
<feature type="domain" description="Fe/B12 periplasmic-binding" evidence="16">
    <location>
        <begin position="41"/>
        <end position="295"/>
    </location>
</feature>
<comment type="caution">
    <text evidence="17">The sequence shown here is derived from an EMBL/GenBank/DDBJ whole genome shotgun (WGS) entry which is preliminary data.</text>
</comment>
<protein>
    <recommendedName>
        <fullName evidence="3">High-affinity heme uptake system protein IsdE</fullName>
    </recommendedName>
    <alternativeName>
        <fullName evidence="14">Iron-regulated surface determinant protein E</fullName>
    </alternativeName>
    <alternativeName>
        <fullName evidence="13">Staphylococcal iron-regulated protein F</fullName>
    </alternativeName>
</protein>
<evidence type="ECO:0000256" key="5">
    <source>
        <dbReference type="ARBA" id="ARBA00022475"/>
    </source>
</evidence>
<evidence type="ECO:0000256" key="10">
    <source>
        <dbReference type="ARBA" id="ARBA00023136"/>
    </source>
</evidence>